<dbReference type="Pfam" id="PF17919">
    <property type="entry name" value="RT_RNaseH_2"/>
    <property type="match status" value="1"/>
</dbReference>
<dbReference type="Proteomes" id="UP000467841">
    <property type="component" value="Unassembled WGS sequence"/>
</dbReference>
<dbReference type="InterPro" id="IPR041588">
    <property type="entry name" value="Integrase_H2C2"/>
</dbReference>
<comment type="caution">
    <text evidence="3">The sequence shown here is derived from an EMBL/GenBank/DDBJ whole genome shotgun (WGS) entry which is preliminary data.</text>
</comment>
<dbReference type="Pfam" id="PF00078">
    <property type="entry name" value="RVT_1"/>
    <property type="match status" value="1"/>
</dbReference>
<dbReference type="GO" id="GO:0004523">
    <property type="term" value="F:RNA-DNA hybrid ribonuclease activity"/>
    <property type="evidence" value="ECO:0007669"/>
    <property type="project" value="InterPro"/>
</dbReference>
<dbReference type="Gene3D" id="3.30.420.10">
    <property type="entry name" value="Ribonuclease H-like superfamily/Ribonuclease H"/>
    <property type="match status" value="1"/>
</dbReference>
<evidence type="ECO:0000313" key="3">
    <source>
        <dbReference type="EMBL" id="CAA7029947.1"/>
    </source>
</evidence>
<organism evidence="3 4">
    <name type="scientific">Microthlaspi erraticum</name>
    <dbReference type="NCBI Taxonomy" id="1685480"/>
    <lineage>
        <taxon>Eukaryota</taxon>
        <taxon>Viridiplantae</taxon>
        <taxon>Streptophyta</taxon>
        <taxon>Embryophyta</taxon>
        <taxon>Tracheophyta</taxon>
        <taxon>Spermatophyta</taxon>
        <taxon>Magnoliopsida</taxon>
        <taxon>eudicotyledons</taxon>
        <taxon>Gunneridae</taxon>
        <taxon>Pentapetalae</taxon>
        <taxon>rosids</taxon>
        <taxon>malvids</taxon>
        <taxon>Brassicales</taxon>
        <taxon>Brassicaceae</taxon>
        <taxon>Coluteocarpeae</taxon>
        <taxon>Microthlaspi</taxon>
    </lineage>
</organism>
<evidence type="ECO:0000259" key="2">
    <source>
        <dbReference type="PROSITE" id="PS50879"/>
    </source>
</evidence>
<dbReference type="Gene3D" id="3.10.20.370">
    <property type="match status" value="1"/>
</dbReference>
<dbReference type="CDD" id="cd01647">
    <property type="entry name" value="RT_LTR"/>
    <property type="match status" value="1"/>
</dbReference>
<evidence type="ECO:0000313" key="4">
    <source>
        <dbReference type="Proteomes" id="UP000467841"/>
    </source>
</evidence>
<dbReference type="SUPFAM" id="SSF53098">
    <property type="entry name" value="Ribonuclease H-like"/>
    <property type="match status" value="1"/>
</dbReference>
<accession>A0A6D2ING6</accession>
<proteinExistence type="predicted"/>
<dbReference type="InterPro" id="IPR043502">
    <property type="entry name" value="DNA/RNA_pol_sf"/>
</dbReference>
<dbReference type="Pfam" id="PF17921">
    <property type="entry name" value="Integrase_H2C2"/>
    <property type="match status" value="1"/>
</dbReference>
<feature type="domain" description="Reverse transcriptase" evidence="1">
    <location>
        <begin position="24"/>
        <end position="202"/>
    </location>
</feature>
<dbReference type="InterPro" id="IPR002156">
    <property type="entry name" value="RNaseH_domain"/>
</dbReference>
<dbReference type="SUPFAM" id="SSF56672">
    <property type="entry name" value="DNA/RNA polymerases"/>
    <property type="match status" value="1"/>
</dbReference>
<dbReference type="InterPro" id="IPR000477">
    <property type="entry name" value="RT_dom"/>
</dbReference>
<dbReference type="PROSITE" id="PS50878">
    <property type="entry name" value="RT_POL"/>
    <property type="match status" value="1"/>
</dbReference>
<dbReference type="Gene3D" id="3.30.70.270">
    <property type="match status" value="2"/>
</dbReference>
<dbReference type="EMBL" id="CACVBM020001088">
    <property type="protein sequence ID" value="CAA7029947.1"/>
    <property type="molecule type" value="Genomic_DNA"/>
</dbReference>
<protein>
    <recommendedName>
        <fullName evidence="5">RNase H type-1 domain-containing protein</fullName>
    </recommendedName>
</protein>
<dbReference type="Gene3D" id="3.10.10.10">
    <property type="entry name" value="HIV Type 1 Reverse Transcriptase, subunit A, domain 1"/>
    <property type="match status" value="1"/>
</dbReference>
<dbReference type="PANTHER" id="PTHR48475">
    <property type="entry name" value="RIBONUCLEASE H"/>
    <property type="match status" value="1"/>
</dbReference>
<dbReference type="GO" id="GO:0003676">
    <property type="term" value="F:nucleic acid binding"/>
    <property type="evidence" value="ECO:0007669"/>
    <property type="project" value="InterPro"/>
</dbReference>
<sequence length="701" mass="78555">MLIITLGHDRAQAVNDEVERLSKAGSIVEVRYPGWLANPVVVKKKNGKWRVCVDFTDLNKACPKDSYPFPHIDRLVEATAGNELLSFMDAFSGYNQIQMHPDDREKTAFIIDRGTYCYKVMAFGLKNAGATYQRLVNKMFAEQLGSTMEVYIDDMLVNSQRVEDHIGHLSTCFDSLNKHGMKLNPTKCTFVVTSGEFLGYIVTKRGIEANPKKIAAVLELPSPKTTRKVQRLTGRIAALNRFILRSTDKCLPFYQLLQGNKRFEWDSKCEEAFQELKLYLSTPPVLSKPEPGETLYLYISVSRSAVSGVLIREDRGDQKPKPIFYVSKTLDDTETRYPTLKKLALVVVTPTQSGRIAKWAVELSEYDIEYRNRTCEKSQVLADFLIELPPDMIGADPNVRESWTLHVDGSSSRNGSGIGIRLESPTGEILEQSFRLAFPASNNEAEYEALIAGMRLAKEIGAKKLQAYCDSQLVANQFSGEYVAKNDRMDAYLKVVPSLGSRVRHFRLTKIPRSDNSSADALAALSSTSDPDLRRVIPVESIGMPSIDIGETSMAIVTLEPGVDDAEEMNEPMDPEQVLLPDDWREEIRDYIHDGKVPTDRWAARRLKAKSAYYMVLDGNLFRRSASGPLMICVSGSESRLVMEETHSGAGGNHSGGRALAMKIKKNGHFWPTMIADCEAFASKCEPCHNMRRSYPDRPRN</sequence>
<dbReference type="PANTHER" id="PTHR48475:SF2">
    <property type="entry name" value="RIBONUCLEASE H"/>
    <property type="match status" value="1"/>
</dbReference>
<gene>
    <name evidence="3" type="ORF">MERR_LOCUS17182</name>
</gene>
<dbReference type="CDD" id="cd09279">
    <property type="entry name" value="RNase_HI_like"/>
    <property type="match status" value="1"/>
</dbReference>
<dbReference type="OrthoDB" id="1102478at2759"/>
<keyword evidence="4" id="KW-1185">Reference proteome</keyword>
<reference evidence="3" key="1">
    <citation type="submission" date="2020-01" db="EMBL/GenBank/DDBJ databases">
        <authorList>
            <person name="Mishra B."/>
        </authorList>
    </citation>
    <scope>NUCLEOTIDE SEQUENCE [LARGE SCALE GENOMIC DNA]</scope>
</reference>
<dbReference type="InterPro" id="IPR041577">
    <property type="entry name" value="RT_RNaseH_2"/>
</dbReference>
<dbReference type="AlphaFoldDB" id="A0A6D2ING6"/>
<feature type="domain" description="RNase H type-1" evidence="2">
    <location>
        <begin position="399"/>
        <end position="528"/>
    </location>
</feature>
<dbReference type="Pfam" id="PF13456">
    <property type="entry name" value="RVT_3"/>
    <property type="match status" value="1"/>
</dbReference>
<dbReference type="Gene3D" id="1.10.340.70">
    <property type="match status" value="1"/>
</dbReference>
<dbReference type="InterPro" id="IPR036397">
    <property type="entry name" value="RNaseH_sf"/>
</dbReference>
<dbReference type="PROSITE" id="PS50879">
    <property type="entry name" value="RNASE_H_1"/>
    <property type="match status" value="1"/>
</dbReference>
<name>A0A6D2ING6_9BRAS</name>
<dbReference type="InterPro" id="IPR012337">
    <property type="entry name" value="RNaseH-like_sf"/>
</dbReference>
<dbReference type="InterPro" id="IPR043128">
    <property type="entry name" value="Rev_trsase/Diguanyl_cyclase"/>
</dbReference>
<evidence type="ECO:0000259" key="1">
    <source>
        <dbReference type="PROSITE" id="PS50878"/>
    </source>
</evidence>
<evidence type="ECO:0008006" key="5">
    <source>
        <dbReference type="Google" id="ProtNLM"/>
    </source>
</evidence>